<dbReference type="PANTHER" id="PTHR43560:SF1">
    <property type="entry name" value="ION-TRANSLOCATING OXIDOREDUCTASE COMPLEX SUBUNIT B"/>
    <property type="match status" value="1"/>
</dbReference>
<evidence type="ECO:0000256" key="5">
    <source>
        <dbReference type="ARBA" id="ARBA00022967"/>
    </source>
</evidence>
<sequence length="301" mass="31049">MNTAIMVVLVMTGIGLVFGLILAFANKAFAIETNPLIEIVEDVLPKGQCGACGYAGCAAYAEAVVLEPDVAPNLCVPGKKIVADQVAEITGKVSAEIEPRVAQIKCNNPISDAIKKYNYVGLEDCIAASLVQGGPKGCQYGCMGFGTCAANCPFDALTMGENGLPIVDEKKCTGCGKCSLICPKHVITMAPIGAPVAVLCNSQDKGAAAKKVCSVACIGCGACKKSCPYDAITVENNLATVNGTICLEKCNNPICLEKCPTGAIVPLTEDAKKASVILKEAVAKAKAEKAAQAAQAKKEEK</sequence>
<keyword evidence="6 10" id="KW-0249">Electron transport</keyword>
<reference evidence="13 14" key="1">
    <citation type="journal article" date="2020" name="mSystems">
        <title>Defining Genomic and Predicted Metabolic Features of the Acetobacterium Genus.</title>
        <authorList>
            <person name="Ross D.E."/>
            <person name="Marshall C.W."/>
            <person name="Gulliver D."/>
            <person name="May H.D."/>
            <person name="Norman R.S."/>
        </authorList>
    </citation>
    <scope>NUCLEOTIDE SEQUENCE [LARGE SCALE GENOMIC DNA]</scope>
    <source>
        <strain evidence="13 14">DSM 9173</strain>
    </source>
</reference>
<evidence type="ECO:0000256" key="8">
    <source>
        <dbReference type="ARBA" id="ARBA00023014"/>
    </source>
</evidence>
<feature type="domain" description="4Fe-4S" evidence="12">
    <location>
        <begin position="32"/>
        <end position="92"/>
    </location>
</feature>
<evidence type="ECO:0000256" key="2">
    <source>
        <dbReference type="ARBA" id="ARBA00022485"/>
    </source>
</evidence>
<dbReference type="Gene3D" id="1.10.15.40">
    <property type="entry name" value="Electron transport complex subunit B, putative Fe-S cluster"/>
    <property type="match status" value="1"/>
</dbReference>
<comment type="similarity">
    <text evidence="10">Belongs to the 4Fe4S bacterial-type ferredoxin family. RnfB subfamily.</text>
</comment>
<evidence type="ECO:0000256" key="3">
    <source>
        <dbReference type="ARBA" id="ARBA00022723"/>
    </source>
</evidence>
<keyword evidence="2 10" id="KW-0004">4Fe-4S</keyword>
<feature type="binding site" evidence="10">
    <location>
        <position position="57"/>
    </location>
    <ligand>
        <name>[4Fe-4S] cluster</name>
        <dbReference type="ChEBI" id="CHEBI:49883"/>
        <label>1</label>
    </ligand>
</feature>
<dbReference type="RefSeq" id="WP_148603273.1">
    <property type="nucleotide sequence ID" value="NZ_RXYB01000007.1"/>
</dbReference>
<proteinExistence type="inferred from homology"/>
<dbReference type="HAMAP" id="MF_00463">
    <property type="entry name" value="RsxB_RnfB"/>
    <property type="match status" value="1"/>
</dbReference>
<feature type="binding site" evidence="10">
    <location>
        <position position="152"/>
    </location>
    <ligand>
        <name>[4Fe-4S] cluster</name>
        <dbReference type="ChEBI" id="CHEBI:49883"/>
        <label>3</label>
    </ligand>
</feature>
<dbReference type="NCBIfam" id="TIGR01944">
    <property type="entry name" value="rnfB"/>
    <property type="match status" value="1"/>
</dbReference>
<evidence type="ECO:0000256" key="9">
    <source>
        <dbReference type="ARBA" id="ARBA00023136"/>
    </source>
</evidence>
<keyword evidence="14" id="KW-1185">Reference proteome</keyword>
<comment type="function">
    <text evidence="10">Part of a membrane-bound complex that couples electron transfer with translocation of ions across the membrane.</text>
</comment>
<feature type="binding site" evidence="10">
    <location>
        <position position="175"/>
    </location>
    <ligand>
        <name>[4Fe-4S] cluster</name>
        <dbReference type="ChEBI" id="CHEBI:49883"/>
        <label>3</label>
    </ligand>
</feature>
<dbReference type="InterPro" id="IPR017900">
    <property type="entry name" value="4Fe4S_Fe_S_CS"/>
</dbReference>
<dbReference type="InterPro" id="IPR010207">
    <property type="entry name" value="Elect_transpt_cplx_RnfB/RsxB"/>
</dbReference>
<feature type="binding site" evidence="10">
    <location>
        <position position="182"/>
    </location>
    <ligand>
        <name>[4Fe-4S] cluster</name>
        <dbReference type="ChEBI" id="CHEBI:49883"/>
        <label>2</label>
    </ligand>
</feature>
<comment type="subunit">
    <text evidence="10">The complex is composed of six subunits: RnfA, RnfB, RnfC, RnfD, RnfE and RnfG.</text>
</comment>
<dbReference type="SUPFAM" id="SSF54862">
    <property type="entry name" value="4Fe-4S ferredoxins"/>
    <property type="match status" value="1"/>
</dbReference>
<feature type="binding site" evidence="10">
    <location>
        <position position="49"/>
    </location>
    <ligand>
        <name>[4Fe-4S] cluster</name>
        <dbReference type="ChEBI" id="CHEBI:49883"/>
        <label>1</label>
    </ligand>
</feature>
<dbReference type="PROSITE" id="PS00198">
    <property type="entry name" value="4FE4S_FER_1"/>
    <property type="match status" value="2"/>
</dbReference>
<feature type="binding site" evidence="10">
    <location>
        <position position="148"/>
    </location>
    <ligand>
        <name>[4Fe-4S] cluster</name>
        <dbReference type="ChEBI" id="CHEBI:49883"/>
        <label>2</label>
    </ligand>
</feature>
<feature type="domain" description="4Fe-4S ferredoxin-type" evidence="11">
    <location>
        <begin position="208"/>
        <end position="237"/>
    </location>
</feature>
<dbReference type="PROSITE" id="PS51656">
    <property type="entry name" value="4FE4S"/>
    <property type="match status" value="1"/>
</dbReference>
<comment type="cofactor">
    <cofactor evidence="10">
        <name>[4Fe-4S] cluster</name>
        <dbReference type="ChEBI" id="CHEBI:49883"/>
    </cofactor>
    <text evidence="10">Binds 3 [4Fe-4S] clusters.</text>
</comment>
<dbReference type="InterPro" id="IPR007202">
    <property type="entry name" value="4Fe-4S_dom"/>
</dbReference>
<feature type="binding site" evidence="10">
    <location>
        <position position="178"/>
    </location>
    <ligand>
        <name>[4Fe-4S] cluster</name>
        <dbReference type="ChEBI" id="CHEBI:49883"/>
        <label>3</label>
    </ligand>
</feature>
<keyword evidence="10" id="KW-1003">Cell membrane</keyword>
<dbReference type="EC" id="7.-.-.-" evidence="10"/>
<comment type="subcellular location">
    <subcellularLocation>
        <location evidence="10">Cell membrane</location>
    </subcellularLocation>
</comment>
<keyword evidence="4 10" id="KW-0677">Repeat</keyword>
<feature type="region of interest" description="Hydrophobic" evidence="10">
    <location>
        <begin position="1"/>
        <end position="26"/>
    </location>
</feature>
<name>A0ABR6WJ42_9FIRM</name>
<evidence type="ECO:0000256" key="7">
    <source>
        <dbReference type="ARBA" id="ARBA00023004"/>
    </source>
</evidence>
<evidence type="ECO:0000313" key="13">
    <source>
        <dbReference type="EMBL" id="MBC3796318.1"/>
    </source>
</evidence>
<feature type="binding site" evidence="10">
    <location>
        <position position="172"/>
    </location>
    <ligand>
        <name>[4Fe-4S] cluster</name>
        <dbReference type="ChEBI" id="CHEBI:49883"/>
        <label>3</label>
    </ligand>
</feature>
<feature type="binding site" evidence="10">
    <location>
        <position position="52"/>
    </location>
    <ligand>
        <name>[4Fe-4S] cluster</name>
        <dbReference type="ChEBI" id="CHEBI:49883"/>
        <label>1</label>
    </ligand>
</feature>
<gene>
    <name evidence="10" type="primary">rnfB</name>
    <name evidence="13" type="ORF">GH807_04540</name>
</gene>
<organism evidence="13 14">
    <name type="scientific">Acetobacterium tundrae</name>
    <dbReference type="NCBI Taxonomy" id="132932"/>
    <lineage>
        <taxon>Bacteria</taxon>
        <taxon>Bacillati</taxon>
        <taxon>Bacillota</taxon>
        <taxon>Clostridia</taxon>
        <taxon>Eubacteriales</taxon>
        <taxon>Eubacteriaceae</taxon>
        <taxon>Acetobacterium</taxon>
    </lineage>
</organism>
<feature type="domain" description="4Fe-4S ferredoxin-type" evidence="11">
    <location>
        <begin position="133"/>
        <end position="162"/>
    </location>
</feature>
<accession>A0ABR6WJ42</accession>
<dbReference type="Pfam" id="PF00037">
    <property type="entry name" value="Fer4"/>
    <property type="match status" value="2"/>
</dbReference>
<evidence type="ECO:0000256" key="6">
    <source>
        <dbReference type="ARBA" id="ARBA00022982"/>
    </source>
</evidence>
<keyword evidence="1 10" id="KW-0813">Transport</keyword>
<evidence type="ECO:0000256" key="4">
    <source>
        <dbReference type="ARBA" id="ARBA00022737"/>
    </source>
</evidence>
<keyword evidence="3 10" id="KW-0479">Metal-binding</keyword>
<evidence type="ECO:0000259" key="11">
    <source>
        <dbReference type="PROSITE" id="PS51379"/>
    </source>
</evidence>
<dbReference type="CDD" id="cd10549">
    <property type="entry name" value="MtMvhB_like"/>
    <property type="match status" value="1"/>
</dbReference>
<evidence type="ECO:0000259" key="12">
    <source>
        <dbReference type="PROSITE" id="PS51656"/>
    </source>
</evidence>
<dbReference type="InterPro" id="IPR017896">
    <property type="entry name" value="4Fe4S_Fe-S-bd"/>
</dbReference>
<dbReference type="PANTHER" id="PTHR43560">
    <property type="entry name" value="ION-TRANSLOCATING OXIDOREDUCTASE COMPLEX SUBUNIT B"/>
    <property type="match status" value="1"/>
</dbReference>
<feature type="domain" description="4Fe-4S ferredoxin-type" evidence="11">
    <location>
        <begin position="163"/>
        <end position="192"/>
    </location>
</feature>
<keyword evidence="5 10" id="KW-1278">Translocase</keyword>
<comment type="caution">
    <text evidence="10">Lacks conserved residue(s) required for the propagation of feature annotation.</text>
</comment>
<evidence type="ECO:0000256" key="1">
    <source>
        <dbReference type="ARBA" id="ARBA00022448"/>
    </source>
</evidence>
<keyword evidence="9 10" id="KW-0472">Membrane</keyword>
<keyword evidence="8 10" id="KW-0411">Iron-sulfur</keyword>
<dbReference type="NCBIfam" id="NF005503">
    <property type="entry name" value="PRK07118.1-2"/>
    <property type="match status" value="1"/>
</dbReference>
<feature type="binding site" evidence="10">
    <location>
        <position position="75"/>
    </location>
    <ligand>
        <name>[4Fe-4S] cluster</name>
        <dbReference type="ChEBI" id="CHEBI:49883"/>
        <label>1</label>
    </ligand>
</feature>
<evidence type="ECO:0000313" key="14">
    <source>
        <dbReference type="Proteomes" id="UP000653358"/>
    </source>
</evidence>
<keyword evidence="7 10" id="KW-0408">Iron</keyword>
<dbReference type="EMBL" id="WJBB01000004">
    <property type="protein sequence ID" value="MBC3796318.1"/>
    <property type="molecule type" value="Genomic_DNA"/>
</dbReference>
<dbReference type="PROSITE" id="PS51379">
    <property type="entry name" value="4FE4S_FER_2"/>
    <property type="match status" value="3"/>
</dbReference>
<comment type="caution">
    <text evidence="13">The sequence shown here is derived from an EMBL/GenBank/DDBJ whole genome shotgun (WGS) entry which is preliminary data.</text>
</comment>
<feature type="binding site" evidence="10">
    <location>
        <position position="142"/>
    </location>
    <ligand>
        <name>[4Fe-4S] cluster</name>
        <dbReference type="ChEBI" id="CHEBI:49883"/>
        <label>2</label>
    </ligand>
</feature>
<feature type="binding site" evidence="10">
    <location>
        <position position="138"/>
    </location>
    <ligand>
        <name>[4Fe-4S] cluster</name>
        <dbReference type="ChEBI" id="CHEBI:49883"/>
        <label>2</label>
    </ligand>
</feature>
<dbReference type="Pfam" id="PF04060">
    <property type="entry name" value="FeS"/>
    <property type="match status" value="1"/>
</dbReference>
<dbReference type="InterPro" id="IPR050395">
    <property type="entry name" value="4Fe4S_Ferredoxin_RnfB"/>
</dbReference>
<evidence type="ECO:0000256" key="10">
    <source>
        <dbReference type="HAMAP-Rule" id="MF_00463"/>
    </source>
</evidence>
<dbReference type="Gene3D" id="3.30.70.20">
    <property type="match status" value="2"/>
</dbReference>
<dbReference type="Proteomes" id="UP000653358">
    <property type="component" value="Unassembled WGS sequence"/>
</dbReference>
<protein>
    <recommendedName>
        <fullName evidence="10">Ion-translocating oxidoreductase complex subunit B</fullName>
        <ecNumber evidence="10">7.-.-.-</ecNumber>
    </recommendedName>
    <alternativeName>
        <fullName evidence="10">Rnf electron transport complex subunit B</fullName>
    </alternativeName>
</protein>